<dbReference type="GO" id="GO:0043139">
    <property type="term" value="F:5'-3' DNA helicase activity"/>
    <property type="evidence" value="ECO:0007669"/>
    <property type="project" value="TreeGrafter"/>
</dbReference>
<accession>A0A5B8J7I2</accession>
<feature type="domain" description="DNA2/NAM7 helicase-like C-terminal" evidence="7">
    <location>
        <begin position="765"/>
        <end position="941"/>
    </location>
</feature>
<name>A0A5B8J7I2_9MOLU</name>
<dbReference type="OrthoDB" id="9757917at2"/>
<dbReference type="InterPro" id="IPR047187">
    <property type="entry name" value="SF1_C_Upf1"/>
</dbReference>
<keyword evidence="4" id="KW-0347">Helicase</keyword>
<dbReference type="Pfam" id="PF13086">
    <property type="entry name" value="AAA_11"/>
    <property type="match status" value="1"/>
</dbReference>
<dbReference type="InterPro" id="IPR041677">
    <property type="entry name" value="DNA2/NAM7_AAA_11"/>
</dbReference>
<dbReference type="PANTHER" id="PTHR43788:SF8">
    <property type="entry name" value="DNA-BINDING PROTEIN SMUBP-2"/>
    <property type="match status" value="1"/>
</dbReference>
<keyword evidence="9" id="KW-1185">Reference proteome</keyword>
<evidence type="ECO:0000313" key="8">
    <source>
        <dbReference type="EMBL" id="QDY87032.1"/>
    </source>
</evidence>
<dbReference type="KEGG" id="mans:FRW55_02595"/>
<dbReference type="PANTHER" id="PTHR43788">
    <property type="entry name" value="DNA2/NAM7 HELICASE FAMILY MEMBER"/>
    <property type="match status" value="1"/>
</dbReference>
<dbReference type="EMBL" id="CP042295">
    <property type="protein sequence ID" value="QDY87032.1"/>
    <property type="molecule type" value="Genomic_DNA"/>
</dbReference>
<dbReference type="AlphaFoldDB" id="A0A5B8J7I2"/>
<sequence>MMLKINKKENKLPINTEKYNSLLNNLLDIKSHGDNAIFYHLSKINQDLLKIVKKEHIQTIFNNAEFNIEITSMFNDSQISRINELKNYEEFSQWAEECGYKPSKKIDEDLKKSFKKNLGPVAEKLTNAHNNLIKEWKLNDNKIQEIYTEVGVWPLYIGTFFIGYAKNDQYCYAPLILKEVNIKIHNGKIYLINRSSDILLNEKMLFAISKMLNKKIDVSDIKLSDISIKKAVIELRKHLTEFVLDDLVKEEDLLTPFKENDKDSLSSKFVSPTVTKGIVLSVCHPQGTKLRSALEKLIYDGKIDKLVESDILTNKENAVEKDIIEKARLVRVAKTDFSQEKAIQMALNDSVIIAGPPGTGKSQTIANIIVNILNNDKKALFISQKKSALDVVLKRMGKYSDLVFQFNESNRANKFEKEFFYKPIMRLWREVQDSNENEKIVKSHEKFIFDEELDYFEAKNALGQFTERELDAYFRIKKVDTLNEDKKDIKKLQRTINNYESMIQFRSVYNWYIKTYLKTKFFRRFNEAKTFFKNSKLFKFKTAIKDKPETMIQDWLKINKYLRWIKQIYRLQKRLYKYNIEDLIVISSINKFNTFKSFDKVQARFKSFTDSKNDSNVTWDELENMYKRVVTNIKKTANNFSQSEKNELTEFIAKVNRGISSPQLLTSEYNTLIKKLYNVFVGNPEILSNFIDFDNDKFDYIIFDESSQIFFEKALPYISCLTQDNKGRVTGKVIIAGDDQQMQPTNWFNSRDESEDEYSKQEVKSLLDWASSMAIQKIFLEMNYRSNSSELILFSSKEFYESKLKGLDKYGYTEKHCFEVVNVNGKWKDNKNIEEARKVVDLALENINKYDSMIILAFNKKQQNFIREIIAGQAPELYSQLEDKILLRNLENIQGDEADLVIVSVGYTKDSTLSSTYIGTKGGKNALNVAITRAKDKMIVVKSIYESDILVDNTGSANLYTFKKWLKFLDLSSAEQKSYTSLNNKLIQHVSPNFKNTIMNWLKTIRFDKDVEFISDYRVGSYTIDIAIVDKSTRKLLIGLALDDTSCYIEVEDVLKLKLKDDFIKSKEYPIYTISNFRFREDANAIQKYLLTVVNQ</sequence>
<dbReference type="InterPro" id="IPR041679">
    <property type="entry name" value="DNA2/NAM7-like_C"/>
</dbReference>
<reference evidence="8 9" key="1">
    <citation type="journal article" date="2019" name="Microbiol. Resour. Announc.">
        <title>Complete Genome Sequences of Three Mycoplasma anserisalpingitis (Mycoplasma sp. 1220) Strains.</title>
        <authorList>
            <person name="Grozner D."/>
            <person name="Forro B."/>
            <person name="Kovacs A.B."/>
            <person name="Marton S."/>
            <person name="Banyai K."/>
            <person name="Kreizinger Z."/>
            <person name="Sulyok K.M."/>
            <person name="Gyuranecz M."/>
        </authorList>
    </citation>
    <scope>NUCLEOTIDE SEQUENCE [LARGE SCALE GENOMIC DNA]</scope>
    <source>
        <strain evidence="8 9">ATCC:BAA-2147</strain>
    </source>
</reference>
<comment type="similarity">
    <text evidence="1">Belongs to the DNA2/NAM7 helicase family.</text>
</comment>
<evidence type="ECO:0000259" key="7">
    <source>
        <dbReference type="Pfam" id="PF13087"/>
    </source>
</evidence>
<evidence type="ECO:0000256" key="4">
    <source>
        <dbReference type="ARBA" id="ARBA00022806"/>
    </source>
</evidence>
<organism evidence="8 9">
    <name type="scientific">Mycoplasma anserisalpingitidis</name>
    <dbReference type="NCBI Taxonomy" id="519450"/>
    <lineage>
        <taxon>Bacteria</taxon>
        <taxon>Bacillati</taxon>
        <taxon>Mycoplasmatota</taxon>
        <taxon>Mollicutes</taxon>
        <taxon>Mycoplasmataceae</taxon>
        <taxon>Mycoplasma</taxon>
    </lineage>
</organism>
<dbReference type="Proteomes" id="UP000318927">
    <property type="component" value="Chromosome"/>
</dbReference>
<evidence type="ECO:0000256" key="2">
    <source>
        <dbReference type="ARBA" id="ARBA00022741"/>
    </source>
</evidence>
<dbReference type="InterPro" id="IPR027417">
    <property type="entry name" value="P-loop_NTPase"/>
</dbReference>
<dbReference type="SUPFAM" id="SSF52540">
    <property type="entry name" value="P-loop containing nucleoside triphosphate hydrolases"/>
    <property type="match status" value="1"/>
</dbReference>
<evidence type="ECO:0000313" key="9">
    <source>
        <dbReference type="Proteomes" id="UP000318927"/>
    </source>
</evidence>
<dbReference type="Pfam" id="PF13087">
    <property type="entry name" value="AAA_12"/>
    <property type="match status" value="1"/>
</dbReference>
<proteinExistence type="inferred from homology"/>
<keyword evidence="3" id="KW-0378">Hydrolase</keyword>
<dbReference type="InterPro" id="IPR025103">
    <property type="entry name" value="DUF4011"/>
</dbReference>
<evidence type="ECO:0000259" key="6">
    <source>
        <dbReference type="Pfam" id="PF13086"/>
    </source>
</evidence>
<feature type="domain" description="DNA2/NAM7 helicase helicase" evidence="6">
    <location>
        <begin position="336"/>
        <end position="745"/>
    </location>
</feature>
<evidence type="ECO:0000256" key="5">
    <source>
        <dbReference type="ARBA" id="ARBA00022840"/>
    </source>
</evidence>
<evidence type="ECO:0000256" key="3">
    <source>
        <dbReference type="ARBA" id="ARBA00022801"/>
    </source>
</evidence>
<protein>
    <submittedName>
        <fullName evidence="8">DUF4011 domain-containing protein</fullName>
    </submittedName>
</protein>
<keyword evidence="5" id="KW-0067">ATP-binding</keyword>
<evidence type="ECO:0000256" key="1">
    <source>
        <dbReference type="ARBA" id="ARBA00007913"/>
    </source>
</evidence>
<dbReference type="GO" id="GO:0005524">
    <property type="term" value="F:ATP binding"/>
    <property type="evidence" value="ECO:0007669"/>
    <property type="project" value="UniProtKB-KW"/>
</dbReference>
<keyword evidence="2" id="KW-0547">Nucleotide-binding</keyword>
<dbReference type="Pfam" id="PF13195">
    <property type="entry name" value="DUF4011"/>
    <property type="match status" value="1"/>
</dbReference>
<dbReference type="GO" id="GO:0016787">
    <property type="term" value="F:hydrolase activity"/>
    <property type="evidence" value="ECO:0007669"/>
    <property type="project" value="UniProtKB-KW"/>
</dbReference>
<dbReference type="Gene3D" id="3.40.50.300">
    <property type="entry name" value="P-loop containing nucleotide triphosphate hydrolases"/>
    <property type="match status" value="3"/>
</dbReference>
<dbReference type="InterPro" id="IPR050534">
    <property type="entry name" value="Coronavir_polyprotein_1ab"/>
</dbReference>
<gene>
    <name evidence="8" type="ORF">FRW55_02595</name>
</gene>
<dbReference type="CDD" id="cd18808">
    <property type="entry name" value="SF1_C_Upf1"/>
    <property type="match status" value="1"/>
</dbReference>